<proteinExistence type="predicted"/>
<dbReference type="InterPro" id="IPR029058">
    <property type="entry name" value="AB_hydrolase_fold"/>
</dbReference>
<dbReference type="AlphaFoldDB" id="A0AAJ1VHX9"/>
<dbReference type="SUPFAM" id="SSF53474">
    <property type="entry name" value="alpha/beta-Hydrolases"/>
    <property type="match status" value="1"/>
</dbReference>
<dbReference type="Pfam" id="PF02230">
    <property type="entry name" value="Abhydrolase_2"/>
    <property type="match status" value="1"/>
</dbReference>
<feature type="domain" description="Phospholipase/carboxylesterase/thioesterase" evidence="2">
    <location>
        <begin position="56"/>
        <end position="249"/>
    </location>
</feature>
<evidence type="ECO:0000313" key="3">
    <source>
        <dbReference type="EMBL" id="MDN3620859.1"/>
    </source>
</evidence>
<dbReference type="InterPro" id="IPR003140">
    <property type="entry name" value="PLipase/COase/thioEstase"/>
</dbReference>
<keyword evidence="1" id="KW-0732">Signal</keyword>
<evidence type="ECO:0000313" key="4">
    <source>
        <dbReference type="Proteomes" id="UP001228636"/>
    </source>
</evidence>
<gene>
    <name evidence="3" type="ORF">QWY81_15445</name>
</gene>
<dbReference type="EMBL" id="JAUFQH010000016">
    <property type="protein sequence ID" value="MDN3620859.1"/>
    <property type="molecule type" value="Genomic_DNA"/>
</dbReference>
<sequence>MKLKTLITTLFLVFVMSFLMSAQQLKKYEGLFLNKTHIVEKDTLKYRVLLPKNFSKDKTYPVVLFLHGAGERGDDNKKQLANGSDLFLNETTRNSFPAIVIFPQCPENDYWAKLKADRSTKPITFKYKYKKSPTKAMGLVMNLMDEMVEKPYVKTNQVYVMGLSMGGMGTFEIIYRKPEMFAAAIPICGGGHPKTVSAYAKSIPLWVFHGAKDDVVDPNLSVNMVSAILKNGGFPRFTLYDFANHNSWDPALAEPELLTWLFSNSK</sequence>
<protein>
    <submittedName>
        <fullName evidence="3">Prolyl oligopeptidase family serine peptidase</fullName>
    </submittedName>
</protein>
<name>A0AAJ1VHX9_9FLAO</name>
<comment type="caution">
    <text evidence="3">The sequence shown here is derived from an EMBL/GenBank/DDBJ whole genome shotgun (WGS) entry which is preliminary data.</text>
</comment>
<evidence type="ECO:0000259" key="2">
    <source>
        <dbReference type="Pfam" id="PF02230"/>
    </source>
</evidence>
<reference evidence="3 4" key="1">
    <citation type="journal article" date="2014" name="Int. J. Syst. Evol. Microbiol.">
        <title>Complete genome sequence of Corynebacterium casei LMG S-19264T (=DSM 44701T), isolated from a smear-ripened cheese.</title>
        <authorList>
            <consortium name="US DOE Joint Genome Institute (JGI-PGF)"/>
            <person name="Walter F."/>
            <person name="Albersmeier A."/>
            <person name="Kalinowski J."/>
            <person name="Ruckert C."/>
        </authorList>
    </citation>
    <scope>NUCLEOTIDE SEQUENCE [LARGE SCALE GENOMIC DNA]</scope>
    <source>
        <strain evidence="3 4">CECT 8670</strain>
    </source>
</reference>
<dbReference type="InterPro" id="IPR050955">
    <property type="entry name" value="Plant_Biomass_Hydrol_Est"/>
</dbReference>
<dbReference type="PANTHER" id="PTHR43037">
    <property type="entry name" value="UNNAMED PRODUCT-RELATED"/>
    <property type="match status" value="1"/>
</dbReference>
<dbReference type="RefSeq" id="WP_261972237.1">
    <property type="nucleotide sequence ID" value="NZ_CP103460.1"/>
</dbReference>
<organism evidence="3 4">
    <name type="scientific">Polaribacter sejongensis</name>
    <dbReference type="NCBI Taxonomy" id="985043"/>
    <lineage>
        <taxon>Bacteria</taxon>
        <taxon>Pseudomonadati</taxon>
        <taxon>Bacteroidota</taxon>
        <taxon>Flavobacteriia</taxon>
        <taxon>Flavobacteriales</taxon>
        <taxon>Flavobacteriaceae</taxon>
    </lineage>
</organism>
<dbReference type="Proteomes" id="UP001228636">
    <property type="component" value="Unassembled WGS sequence"/>
</dbReference>
<evidence type="ECO:0000256" key="1">
    <source>
        <dbReference type="ARBA" id="ARBA00022729"/>
    </source>
</evidence>
<dbReference type="Gene3D" id="3.40.50.1820">
    <property type="entry name" value="alpha/beta hydrolase"/>
    <property type="match status" value="1"/>
</dbReference>
<accession>A0AAJ1VHX9</accession>
<dbReference type="GO" id="GO:0016787">
    <property type="term" value="F:hydrolase activity"/>
    <property type="evidence" value="ECO:0007669"/>
    <property type="project" value="InterPro"/>
</dbReference>
<dbReference type="PANTHER" id="PTHR43037:SF1">
    <property type="entry name" value="BLL1128 PROTEIN"/>
    <property type="match status" value="1"/>
</dbReference>